<sequence>MAKEQLAATASAAAEGRVFALLEAGGRLVAAALLHCRSRSLPKHGMQAAAAEQMGSESRCTDPHAFITLMCTNQPGMGFGTLLLQHIEAHTKRHAAGSLAVGGCPLQSIKLLSVETSQRFYTSNGYSGPDADTREMHKLLTHVN</sequence>
<dbReference type="Gene3D" id="3.40.630.30">
    <property type="match status" value="1"/>
</dbReference>
<protein>
    <submittedName>
        <fullName evidence="1">Uncharacterized protein</fullName>
    </submittedName>
</protein>
<accession>A0A9D4YSF7</accession>
<dbReference type="EMBL" id="SIDB01000014">
    <property type="protein sequence ID" value="KAI3423935.1"/>
    <property type="molecule type" value="Genomic_DNA"/>
</dbReference>
<dbReference type="SUPFAM" id="SSF55729">
    <property type="entry name" value="Acyl-CoA N-acyltransferases (Nat)"/>
    <property type="match status" value="1"/>
</dbReference>
<proteinExistence type="predicted"/>
<evidence type="ECO:0000313" key="2">
    <source>
        <dbReference type="Proteomes" id="UP001055712"/>
    </source>
</evidence>
<reference evidence="1" key="1">
    <citation type="journal article" date="2019" name="Plant J.">
        <title>Chlorella vulgaris genome assembly and annotation reveals the molecular basis for metabolic acclimation to high light conditions.</title>
        <authorList>
            <person name="Cecchin M."/>
            <person name="Marcolungo L."/>
            <person name="Rossato M."/>
            <person name="Girolomoni L."/>
            <person name="Cosentino E."/>
            <person name="Cuine S."/>
            <person name="Li-Beisson Y."/>
            <person name="Delledonne M."/>
            <person name="Ballottari M."/>
        </authorList>
    </citation>
    <scope>NUCLEOTIDE SEQUENCE</scope>
    <source>
        <strain evidence="1">211/11P</strain>
    </source>
</reference>
<comment type="caution">
    <text evidence="1">The sequence shown here is derived from an EMBL/GenBank/DDBJ whole genome shotgun (WGS) entry which is preliminary data.</text>
</comment>
<dbReference type="AlphaFoldDB" id="A0A9D4YSF7"/>
<organism evidence="1 2">
    <name type="scientific">Chlorella vulgaris</name>
    <name type="common">Green alga</name>
    <dbReference type="NCBI Taxonomy" id="3077"/>
    <lineage>
        <taxon>Eukaryota</taxon>
        <taxon>Viridiplantae</taxon>
        <taxon>Chlorophyta</taxon>
        <taxon>core chlorophytes</taxon>
        <taxon>Trebouxiophyceae</taxon>
        <taxon>Chlorellales</taxon>
        <taxon>Chlorellaceae</taxon>
        <taxon>Chlorella clade</taxon>
        <taxon>Chlorella</taxon>
    </lineage>
</organism>
<gene>
    <name evidence="1" type="ORF">D9Q98_009769</name>
</gene>
<dbReference type="OrthoDB" id="548164at2759"/>
<keyword evidence="2" id="KW-1185">Reference proteome</keyword>
<evidence type="ECO:0000313" key="1">
    <source>
        <dbReference type="EMBL" id="KAI3423935.1"/>
    </source>
</evidence>
<dbReference type="InterPro" id="IPR016181">
    <property type="entry name" value="Acyl_CoA_acyltransferase"/>
</dbReference>
<reference evidence="1" key="2">
    <citation type="submission" date="2020-11" db="EMBL/GenBank/DDBJ databases">
        <authorList>
            <person name="Cecchin M."/>
            <person name="Marcolungo L."/>
            <person name="Rossato M."/>
            <person name="Girolomoni L."/>
            <person name="Cosentino E."/>
            <person name="Cuine S."/>
            <person name="Li-Beisson Y."/>
            <person name="Delledonne M."/>
            <person name="Ballottari M."/>
        </authorList>
    </citation>
    <scope>NUCLEOTIDE SEQUENCE</scope>
    <source>
        <strain evidence="1">211/11P</strain>
        <tissue evidence="1">Whole cell</tissue>
    </source>
</reference>
<name>A0A9D4YSF7_CHLVU</name>
<dbReference type="Proteomes" id="UP001055712">
    <property type="component" value="Unassembled WGS sequence"/>
</dbReference>